<evidence type="ECO:0000256" key="12">
    <source>
        <dbReference type="PIRSR" id="PIRSR001400-3"/>
    </source>
</evidence>
<evidence type="ECO:0000256" key="3">
    <source>
        <dbReference type="ARBA" id="ARBA00012058"/>
    </source>
</evidence>
<dbReference type="InterPro" id="IPR020809">
    <property type="entry name" value="Enolase_CS"/>
</dbReference>
<evidence type="ECO:0000256" key="6">
    <source>
        <dbReference type="ARBA" id="ARBA00023152"/>
    </source>
</evidence>
<comment type="pathway">
    <text evidence="1">Carbohydrate degradation; glycolysis; pyruvate from D-glyceraldehyde 3-phosphate: step 4/5.</text>
</comment>
<dbReference type="GO" id="GO:0000015">
    <property type="term" value="C:phosphopyruvate hydratase complex"/>
    <property type="evidence" value="ECO:0007669"/>
    <property type="project" value="InterPro"/>
</dbReference>
<keyword evidence="17" id="KW-1185">Reference proteome</keyword>
<keyword evidence="7" id="KW-0456">Lyase</keyword>
<dbReference type="PRINTS" id="PR00148">
    <property type="entry name" value="ENOLASE"/>
</dbReference>
<dbReference type="EMBL" id="CAJFCV020000002">
    <property type="protein sequence ID" value="CAG9097533.1"/>
    <property type="molecule type" value="Genomic_DNA"/>
</dbReference>
<dbReference type="PIRSF" id="PIRSF001400">
    <property type="entry name" value="Enolase"/>
    <property type="match status" value="1"/>
</dbReference>
<dbReference type="NCBIfam" id="TIGR01060">
    <property type="entry name" value="eno"/>
    <property type="match status" value="1"/>
</dbReference>
<evidence type="ECO:0000256" key="8">
    <source>
        <dbReference type="ARBA" id="ARBA00031125"/>
    </source>
</evidence>
<dbReference type="PANTHER" id="PTHR11902">
    <property type="entry name" value="ENOLASE"/>
    <property type="match status" value="1"/>
</dbReference>
<feature type="active site" description="Proton acceptor" evidence="10">
    <location>
        <position position="344"/>
    </location>
</feature>
<comment type="similarity">
    <text evidence="2">Belongs to the enolase family.</text>
</comment>
<evidence type="ECO:0000313" key="15">
    <source>
        <dbReference type="EMBL" id="CAD5215589.1"/>
    </source>
</evidence>
<dbReference type="SMART" id="SM01193">
    <property type="entry name" value="Enolase_N"/>
    <property type="match status" value="1"/>
</dbReference>
<dbReference type="InterPro" id="IPR020810">
    <property type="entry name" value="Enolase_C"/>
</dbReference>
<evidence type="ECO:0000313" key="18">
    <source>
        <dbReference type="WBParaSite" id="BXY_1599500.1"/>
    </source>
</evidence>
<dbReference type="OrthoDB" id="1739814at2759"/>
<dbReference type="Proteomes" id="UP000095284">
    <property type="component" value="Unplaced"/>
</dbReference>
<accession>A0A1I7SSH8</accession>
<proteinExistence type="inferred from homology"/>
<sequence>MSIVRVFARQIYDSRGNPTVEVDLTTDKGVFRAAVPSGASTGIHEALELRDKDKAVHHGKGVLKAVSNINEKIGPALVAKGIPVTEQAAIDRFIIELDGTENKSNFGANAILGVSLAVAKAGAVHKGLPLYKYIAELSGIKKVILPVPAFNVINGGSHAGNKLAMQEFMILPTGASTFKEAMRMGSEIYHHLKSEIKKRYGLDATAVGDEGGFAPNILDNKEGLDLLKTAIDLAGYSGKVTIGMDVAASEFYKDGKYDLDFKNPNSDPSKWISGDELGQLYQDFIKEYPVVSIEDAFEQDDWANWTKFQASTSIQLVGDDLTVTNPKRIKDAVEKKACNCLLLKVNQIGSVTESIEAARLSRENGWGVMVSHRSGETEDTFIADLVVGLATGQIKTGAPCRSERLAKYNQLLRIEEELGPEAVYAGEKFRNPQA</sequence>
<dbReference type="Pfam" id="PF00113">
    <property type="entry name" value="Enolase_C"/>
    <property type="match status" value="1"/>
</dbReference>
<feature type="domain" description="Enolase C-terminal TIM barrel" evidence="13">
    <location>
        <begin position="142"/>
        <end position="432"/>
    </location>
</feature>
<feature type="binding site" evidence="12">
    <location>
        <position position="245"/>
    </location>
    <ligand>
        <name>Mg(2+)</name>
        <dbReference type="ChEBI" id="CHEBI:18420"/>
    </ligand>
</feature>
<dbReference type="GO" id="GO:0006096">
    <property type="term" value="P:glycolytic process"/>
    <property type="evidence" value="ECO:0007669"/>
    <property type="project" value="UniProtKB-UniPathway"/>
</dbReference>
<evidence type="ECO:0000256" key="7">
    <source>
        <dbReference type="ARBA" id="ARBA00023239"/>
    </source>
</evidence>
<evidence type="ECO:0000256" key="9">
    <source>
        <dbReference type="ARBA" id="ARBA00032132"/>
    </source>
</evidence>
<dbReference type="InterPro" id="IPR029017">
    <property type="entry name" value="Enolase-like_N"/>
</dbReference>
<dbReference type="Proteomes" id="UP000659654">
    <property type="component" value="Unassembled WGS sequence"/>
</dbReference>
<evidence type="ECO:0000256" key="4">
    <source>
        <dbReference type="ARBA" id="ARBA00017068"/>
    </source>
</evidence>
<dbReference type="HAMAP" id="MF_00318">
    <property type="entry name" value="Enolase"/>
    <property type="match status" value="1"/>
</dbReference>
<reference evidence="15" key="2">
    <citation type="submission" date="2020-09" db="EMBL/GenBank/DDBJ databases">
        <authorList>
            <person name="Kikuchi T."/>
        </authorList>
    </citation>
    <scope>NUCLEOTIDE SEQUENCE</scope>
    <source>
        <strain evidence="15">Ka4C1</strain>
    </source>
</reference>
<dbReference type="eggNOG" id="KOG2670">
    <property type="taxonomic scope" value="Eukaryota"/>
</dbReference>
<feature type="active site" description="Proton donor" evidence="10">
    <location>
        <position position="210"/>
    </location>
</feature>
<feature type="binding site" evidence="11">
    <location>
        <begin position="371"/>
        <end position="374"/>
    </location>
    <ligand>
        <name>substrate</name>
    </ligand>
</feature>
<evidence type="ECO:0000313" key="17">
    <source>
        <dbReference type="Proteomes" id="UP000659654"/>
    </source>
</evidence>
<feature type="binding site" evidence="11">
    <location>
        <position position="395"/>
    </location>
    <ligand>
        <name>substrate</name>
    </ligand>
</feature>
<dbReference type="GO" id="GO:0004634">
    <property type="term" value="F:phosphopyruvate hydratase activity"/>
    <property type="evidence" value="ECO:0007669"/>
    <property type="project" value="UniProtKB-EC"/>
</dbReference>
<organism evidence="16 18">
    <name type="scientific">Bursaphelenchus xylophilus</name>
    <name type="common">Pinewood nematode worm</name>
    <name type="synonym">Aphelenchoides xylophilus</name>
    <dbReference type="NCBI Taxonomy" id="6326"/>
    <lineage>
        <taxon>Eukaryota</taxon>
        <taxon>Metazoa</taxon>
        <taxon>Ecdysozoa</taxon>
        <taxon>Nematoda</taxon>
        <taxon>Chromadorea</taxon>
        <taxon>Rhabditida</taxon>
        <taxon>Tylenchina</taxon>
        <taxon>Tylenchomorpha</taxon>
        <taxon>Aphelenchoidea</taxon>
        <taxon>Aphelenchoididae</taxon>
        <taxon>Bursaphelenchus</taxon>
    </lineage>
</organism>
<dbReference type="AlphaFoldDB" id="A0A1I7SSH8"/>
<evidence type="ECO:0000259" key="13">
    <source>
        <dbReference type="SMART" id="SM01192"/>
    </source>
</evidence>
<reference evidence="18" key="1">
    <citation type="submission" date="2016-11" db="UniProtKB">
        <authorList>
            <consortium name="WormBaseParasite"/>
        </authorList>
    </citation>
    <scope>IDENTIFICATION</scope>
</reference>
<feature type="binding site" evidence="11">
    <location>
        <position position="294"/>
    </location>
    <ligand>
        <name>substrate</name>
    </ligand>
</feature>
<dbReference type="GO" id="GO:0000287">
    <property type="term" value="F:magnesium ion binding"/>
    <property type="evidence" value="ECO:0007669"/>
    <property type="project" value="InterPro"/>
</dbReference>
<dbReference type="SFLD" id="SFLDS00001">
    <property type="entry name" value="Enolase"/>
    <property type="match status" value="1"/>
</dbReference>
<protein>
    <recommendedName>
        <fullName evidence="4">Enolase</fullName>
        <ecNumber evidence="3">4.2.1.11</ecNumber>
    </recommendedName>
    <alternativeName>
        <fullName evidence="8">2-phospho-D-glycerate hydro-lyase</fullName>
    </alternativeName>
    <alternativeName>
        <fullName evidence="9">2-phosphoglycerate dehydratase</fullName>
    </alternativeName>
</protein>
<dbReference type="SMR" id="A0A1I7SSH8"/>
<dbReference type="Pfam" id="PF03952">
    <property type="entry name" value="Enolase_N"/>
    <property type="match status" value="1"/>
</dbReference>
<comment type="cofactor">
    <cofactor evidence="12">
        <name>Mg(2+)</name>
        <dbReference type="ChEBI" id="CHEBI:18420"/>
    </cofactor>
    <text evidence="12">Mg(2+) is required for catalysis and for stabilizing the dimer.</text>
</comment>
<dbReference type="UniPathway" id="UPA00109">
    <property type="reaction ID" value="UER00187"/>
</dbReference>
<feature type="binding site" evidence="12">
    <location>
        <position position="319"/>
    </location>
    <ligand>
        <name>Mg(2+)</name>
        <dbReference type="ChEBI" id="CHEBI:18420"/>
    </ligand>
</feature>
<evidence type="ECO:0000256" key="10">
    <source>
        <dbReference type="PIRSR" id="PIRSR001400-1"/>
    </source>
</evidence>
<gene>
    <name evidence="15" type="ORF">BXYJ_LOCUS4105</name>
</gene>
<dbReference type="WBParaSite" id="BXY_1599500.1">
    <property type="protein sequence ID" value="BXY_1599500.1"/>
    <property type="gene ID" value="BXY_1599500"/>
</dbReference>
<feature type="domain" description="Enolase N-terminal" evidence="14">
    <location>
        <begin position="3"/>
        <end position="134"/>
    </location>
</feature>
<evidence type="ECO:0000256" key="11">
    <source>
        <dbReference type="PIRSR" id="PIRSR001400-2"/>
    </source>
</evidence>
<dbReference type="SFLD" id="SFLDG00178">
    <property type="entry name" value="enolase"/>
    <property type="match status" value="1"/>
</dbReference>
<keyword evidence="12" id="KW-0479">Metal-binding</keyword>
<dbReference type="FunFam" id="3.30.390.10:FF:000001">
    <property type="entry name" value="Enolase"/>
    <property type="match status" value="1"/>
</dbReference>
<dbReference type="InterPro" id="IPR000941">
    <property type="entry name" value="Enolase"/>
</dbReference>
<keyword evidence="5 12" id="KW-0460">Magnesium</keyword>
<evidence type="ECO:0000256" key="5">
    <source>
        <dbReference type="ARBA" id="ARBA00022842"/>
    </source>
</evidence>
<dbReference type="EC" id="4.2.1.11" evidence="3"/>
<evidence type="ECO:0000256" key="1">
    <source>
        <dbReference type="ARBA" id="ARBA00005031"/>
    </source>
</evidence>
<feature type="binding site" evidence="12">
    <location>
        <position position="294"/>
    </location>
    <ligand>
        <name>Mg(2+)</name>
        <dbReference type="ChEBI" id="CHEBI:18420"/>
    </ligand>
</feature>
<dbReference type="SFLD" id="SFLDF00002">
    <property type="entry name" value="enolase"/>
    <property type="match status" value="1"/>
</dbReference>
<dbReference type="CDD" id="cd03313">
    <property type="entry name" value="enolase"/>
    <property type="match status" value="1"/>
</dbReference>
<dbReference type="FunFam" id="3.20.20.120:FF:000002">
    <property type="entry name" value="Enolase 1"/>
    <property type="match status" value="1"/>
</dbReference>
<dbReference type="SUPFAM" id="SSF51604">
    <property type="entry name" value="Enolase C-terminal domain-like"/>
    <property type="match status" value="1"/>
</dbReference>
<feature type="binding site" evidence="11">
    <location>
        <position position="158"/>
    </location>
    <ligand>
        <name>substrate</name>
    </ligand>
</feature>
<keyword evidence="6" id="KW-0324">Glycolysis</keyword>
<dbReference type="PANTHER" id="PTHR11902:SF1">
    <property type="entry name" value="ENOLASE"/>
    <property type="match status" value="1"/>
</dbReference>
<dbReference type="SUPFAM" id="SSF54826">
    <property type="entry name" value="Enolase N-terminal domain-like"/>
    <property type="match status" value="1"/>
</dbReference>
<dbReference type="SMART" id="SM01192">
    <property type="entry name" value="Enolase_C"/>
    <property type="match status" value="1"/>
</dbReference>
<dbReference type="InterPro" id="IPR036849">
    <property type="entry name" value="Enolase-like_C_sf"/>
</dbReference>
<evidence type="ECO:0000256" key="2">
    <source>
        <dbReference type="ARBA" id="ARBA00009604"/>
    </source>
</evidence>
<feature type="binding site" evidence="11">
    <location>
        <position position="167"/>
    </location>
    <ligand>
        <name>substrate</name>
    </ligand>
</feature>
<evidence type="ECO:0000313" key="16">
    <source>
        <dbReference type="Proteomes" id="UP000095284"/>
    </source>
</evidence>
<feature type="binding site" evidence="11">
    <location>
        <position position="319"/>
    </location>
    <ligand>
        <name>substrate</name>
    </ligand>
</feature>
<dbReference type="Gene3D" id="3.30.390.10">
    <property type="entry name" value="Enolase-like, N-terminal domain"/>
    <property type="match status" value="1"/>
</dbReference>
<dbReference type="Gene3D" id="3.20.20.120">
    <property type="entry name" value="Enolase-like C-terminal domain"/>
    <property type="match status" value="1"/>
</dbReference>
<evidence type="ECO:0000259" key="14">
    <source>
        <dbReference type="SMART" id="SM01193"/>
    </source>
</evidence>
<dbReference type="EMBL" id="CAJFDI010000002">
    <property type="protein sequence ID" value="CAD5215589.1"/>
    <property type="molecule type" value="Genomic_DNA"/>
</dbReference>
<name>A0A1I7SSH8_BURXY</name>
<dbReference type="PROSITE" id="PS00164">
    <property type="entry name" value="ENOLASE"/>
    <property type="match status" value="1"/>
</dbReference>
<dbReference type="Proteomes" id="UP000582659">
    <property type="component" value="Unassembled WGS sequence"/>
</dbReference>
<dbReference type="InterPro" id="IPR020811">
    <property type="entry name" value="Enolase_N"/>
</dbReference>